<feature type="chain" id="PRO_5014908553" evidence="1">
    <location>
        <begin position="24"/>
        <end position="84"/>
    </location>
</feature>
<dbReference type="EMBL" id="GGFL01008253">
    <property type="protein sequence ID" value="MBW72431.1"/>
    <property type="molecule type" value="Transcribed_RNA"/>
</dbReference>
<protein>
    <submittedName>
        <fullName evidence="2">Putative secreted protein</fullName>
    </submittedName>
</protein>
<reference evidence="2" key="1">
    <citation type="submission" date="2018-01" db="EMBL/GenBank/DDBJ databases">
        <title>An insight into the sialome of Amazonian anophelines.</title>
        <authorList>
            <person name="Ribeiro J.M."/>
            <person name="Scarpassa V."/>
            <person name="Calvo E."/>
        </authorList>
    </citation>
    <scope>NUCLEOTIDE SEQUENCE</scope>
</reference>
<feature type="signal peptide" evidence="1">
    <location>
        <begin position="1"/>
        <end position="23"/>
    </location>
</feature>
<keyword evidence="1" id="KW-0732">Signal</keyword>
<proteinExistence type="predicted"/>
<evidence type="ECO:0000313" key="2">
    <source>
        <dbReference type="EMBL" id="MBW72431.1"/>
    </source>
</evidence>
<dbReference type="AlphaFoldDB" id="A0A2M4D4K4"/>
<sequence length="84" mass="9403">MTMMMMMMMLMATSTTTTTTTSAMPNNGKPFLAFQSNLTTPLHGTERSLARAGYTFPFQGILDSRFHLGRPPTHTYTHTSLRAR</sequence>
<evidence type="ECO:0000256" key="1">
    <source>
        <dbReference type="SAM" id="SignalP"/>
    </source>
</evidence>
<name>A0A2M4D4K4_ANODA</name>
<organism evidence="2">
    <name type="scientific">Anopheles darlingi</name>
    <name type="common">Mosquito</name>
    <dbReference type="NCBI Taxonomy" id="43151"/>
    <lineage>
        <taxon>Eukaryota</taxon>
        <taxon>Metazoa</taxon>
        <taxon>Ecdysozoa</taxon>
        <taxon>Arthropoda</taxon>
        <taxon>Hexapoda</taxon>
        <taxon>Insecta</taxon>
        <taxon>Pterygota</taxon>
        <taxon>Neoptera</taxon>
        <taxon>Endopterygota</taxon>
        <taxon>Diptera</taxon>
        <taxon>Nematocera</taxon>
        <taxon>Culicoidea</taxon>
        <taxon>Culicidae</taxon>
        <taxon>Anophelinae</taxon>
        <taxon>Anopheles</taxon>
    </lineage>
</organism>
<accession>A0A2M4D4K4</accession>